<protein>
    <submittedName>
        <fullName evidence="2">Uncharacterized protein</fullName>
    </submittedName>
</protein>
<organism evidence="2 3">
    <name type="scientific">Methylobacterium tarhaniae</name>
    <dbReference type="NCBI Taxonomy" id="1187852"/>
    <lineage>
        <taxon>Bacteria</taxon>
        <taxon>Pseudomonadati</taxon>
        <taxon>Pseudomonadota</taxon>
        <taxon>Alphaproteobacteria</taxon>
        <taxon>Hyphomicrobiales</taxon>
        <taxon>Methylobacteriaceae</taxon>
        <taxon>Methylobacterium</taxon>
    </lineage>
</organism>
<evidence type="ECO:0000313" key="3">
    <source>
        <dbReference type="Proteomes" id="UP000036449"/>
    </source>
</evidence>
<sequence length="362" mass="39721">AYLDENTMARILDDMIDHAANGTGRGLRVLSAAASVPLAQLERIAAAASSIDEGSPSPSISRLVNTLALFIETFQQSSGHRMLAISRAAIVQMGLQGSGIRDAGAARLQKIVELRGYLAQHVDCLMGCDCERERVAAQILIDGLLAGIDRAIDLYVAGTDQNGRGNPERRSVAYGLLCTVFNLFIDEASNLAAVPSDAPEDQIGRILETSRGLGEIIRAIAWHLLDPLRDTNYALTNRISMSNDEKSDYMNEIFSYWRTENRWLDMAPRFTAMCTLPTRYFSIANNASSNNLVYDNKYYLELIICYVFKIGGINLNRIPPLTYDVPNHEATSLGIIAETISSRGWPPQSGQPGQSYSTGRKP</sequence>
<proteinExistence type="predicted"/>
<dbReference type="Proteomes" id="UP000036449">
    <property type="component" value="Unassembled WGS sequence"/>
</dbReference>
<feature type="compositionally biased region" description="Polar residues" evidence="1">
    <location>
        <begin position="348"/>
        <end position="362"/>
    </location>
</feature>
<reference evidence="2 3" key="1">
    <citation type="submission" date="2015-03" db="EMBL/GenBank/DDBJ databases">
        <title>Genome sequencing of Methylobacterium tarhaniae DSM 25844.</title>
        <authorList>
            <person name="Chaudhry V."/>
            <person name="Patil P.B."/>
        </authorList>
    </citation>
    <scope>NUCLEOTIDE SEQUENCE [LARGE SCALE GENOMIC DNA]</scope>
    <source>
        <strain evidence="2 3">DSM 25844</strain>
    </source>
</reference>
<comment type="caution">
    <text evidence="2">The sequence shown here is derived from an EMBL/GenBank/DDBJ whole genome shotgun (WGS) entry which is preliminary data.</text>
</comment>
<dbReference type="EMBL" id="LABZ01000182">
    <property type="protein sequence ID" value="KMO34358.1"/>
    <property type="molecule type" value="Genomic_DNA"/>
</dbReference>
<dbReference type="AlphaFoldDB" id="A0A0J6SLR6"/>
<dbReference type="PATRIC" id="fig|1187852.3.peg.2339"/>
<name>A0A0J6SLR6_9HYPH</name>
<keyword evidence="3" id="KW-1185">Reference proteome</keyword>
<evidence type="ECO:0000313" key="2">
    <source>
        <dbReference type="EMBL" id="KMO34358.1"/>
    </source>
</evidence>
<accession>A0A0J6SLR6</accession>
<feature type="region of interest" description="Disordered" evidence="1">
    <location>
        <begin position="342"/>
        <end position="362"/>
    </location>
</feature>
<feature type="non-terminal residue" evidence="2">
    <location>
        <position position="1"/>
    </location>
</feature>
<evidence type="ECO:0000256" key="1">
    <source>
        <dbReference type="SAM" id="MobiDB-lite"/>
    </source>
</evidence>
<gene>
    <name evidence="2" type="ORF">VQ03_23475</name>
</gene>